<keyword evidence="9" id="KW-1185">Reference proteome</keyword>
<dbReference type="InterPro" id="IPR029751">
    <property type="entry name" value="Ribosomal_L25_dom"/>
</dbReference>
<feature type="domain" description="Large ribosomal subunit protein bL25 L25" evidence="6">
    <location>
        <begin position="6"/>
        <end position="90"/>
    </location>
</feature>
<dbReference type="InterPro" id="IPR011035">
    <property type="entry name" value="Ribosomal_bL25/Gln-tRNA_synth"/>
</dbReference>
<organism evidence="8 9">
    <name type="scientific">Tenuifilum thalassicum</name>
    <dbReference type="NCBI Taxonomy" id="2590900"/>
    <lineage>
        <taxon>Bacteria</taxon>
        <taxon>Pseudomonadati</taxon>
        <taxon>Bacteroidota</taxon>
        <taxon>Bacteroidia</taxon>
        <taxon>Bacteroidales</taxon>
        <taxon>Tenuifilaceae</taxon>
        <taxon>Tenuifilum</taxon>
    </lineage>
</organism>
<dbReference type="NCBIfam" id="TIGR00731">
    <property type="entry name" value="bL25_bact_ctc"/>
    <property type="match status" value="1"/>
</dbReference>
<dbReference type="SUPFAM" id="SSF50715">
    <property type="entry name" value="Ribosomal protein L25-like"/>
    <property type="match status" value="1"/>
</dbReference>
<comment type="function">
    <text evidence="5">This is one of the proteins that binds to the 5S RNA in the ribosome where it forms part of the central protuberance.</text>
</comment>
<dbReference type="InterPro" id="IPR037121">
    <property type="entry name" value="Ribosomal_bL25_C"/>
</dbReference>
<dbReference type="GO" id="GO:0008097">
    <property type="term" value="F:5S rRNA binding"/>
    <property type="evidence" value="ECO:0007669"/>
    <property type="project" value="InterPro"/>
</dbReference>
<dbReference type="GO" id="GO:0003735">
    <property type="term" value="F:structural constituent of ribosome"/>
    <property type="evidence" value="ECO:0007669"/>
    <property type="project" value="InterPro"/>
</dbReference>
<dbReference type="Pfam" id="PF01386">
    <property type="entry name" value="Ribosomal_L25p"/>
    <property type="match status" value="1"/>
</dbReference>
<dbReference type="GO" id="GO:0022625">
    <property type="term" value="C:cytosolic large ribosomal subunit"/>
    <property type="evidence" value="ECO:0007669"/>
    <property type="project" value="TreeGrafter"/>
</dbReference>
<dbReference type="PANTHER" id="PTHR33284">
    <property type="entry name" value="RIBOSOMAL PROTEIN L25/GLN-TRNA SYNTHETASE, ANTI-CODON-BINDING DOMAIN-CONTAINING PROTEIN"/>
    <property type="match status" value="1"/>
</dbReference>
<protein>
    <recommendedName>
        <fullName evidence="5">Large ribosomal subunit protein bL25</fullName>
    </recommendedName>
    <alternativeName>
        <fullName evidence="5">General stress protein CTC</fullName>
    </alternativeName>
</protein>
<evidence type="ECO:0000256" key="5">
    <source>
        <dbReference type="HAMAP-Rule" id="MF_01334"/>
    </source>
</evidence>
<reference evidence="8 9" key="1">
    <citation type="submission" date="2019-07" db="EMBL/GenBank/DDBJ databases">
        <title>Thalassofilum flectens gen. nov., sp. nov., a novel moderate thermophilic anaerobe from a shallow sea hot spring in Kunashir Island (Russia), representing a new family in the order Bacteroidales, and proposal of Thalassofilacea fam. nov.</title>
        <authorList>
            <person name="Kochetkova T.V."/>
            <person name="Podosokorskaya O.A."/>
            <person name="Novikov A."/>
            <person name="Elcheninov A.G."/>
            <person name="Toshchakov S.V."/>
            <person name="Kublanov I.V."/>
        </authorList>
    </citation>
    <scope>NUCLEOTIDE SEQUENCE [LARGE SCALE GENOMIC DNA]</scope>
    <source>
        <strain evidence="8 9">38-H</strain>
    </source>
</reference>
<dbReference type="InterPro" id="IPR020057">
    <property type="entry name" value="Ribosomal_bL25_b-dom"/>
</dbReference>
<dbReference type="AlphaFoldDB" id="A0A7D4BCA8"/>
<sequence length="192" mass="21091">MKTIELSAALRTETGKKAAKQARKSELVPAIIYGAGENIMISLNEKEVNKVIYTPNVYLIKVNIDGKVYDTILKEVQFHPVTDKVLHIDLFRVLADKPVTVALPVNLVGQAEGVKMGGRLLQVVRKIRVNGLVNNLPDSIDVDVTNLALGKSIMVGELNFEGFNIVEPKSMVIATIKATRASREAAQQQEEE</sequence>
<evidence type="ECO:0000259" key="6">
    <source>
        <dbReference type="Pfam" id="PF01386"/>
    </source>
</evidence>
<dbReference type="InterPro" id="IPR001021">
    <property type="entry name" value="Ribosomal_bL25_long"/>
</dbReference>
<gene>
    <name evidence="5" type="primary">rplY</name>
    <name evidence="5" type="synonym">ctc</name>
    <name evidence="8" type="ORF">FHG85_10735</name>
</gene>
<dbReference type="HAMAP" id="MF_01334">
    <property type="entry name" value="Ribosomal_bL25_CTC"/>
    <property type="match status" value="1"/>
</dbReference>
<evidence type="ECO:0000313" key="8">
    <source>
        <dbReference type="EMBL" id="QKG80720.1"/>
    </source>
</evidence>
<dbReference type="KEGG" id="ttz:FHG85_10735"/>
<proteinExistence type="inferred from homology"/>
<keyword evidence="4 5" id="KW-0687">Ribonucleoprotein</keyword>
<dbReference type="PANTHER" id="PTHR33284:SF1">
    <property type="entry name" value="RIBOSOMAL PROTEIN L25_GLN-TRNA SYNTHETASE, ANTI-CODON-BINDING DOMAIN-CONTAINING PROTEIN"/>
    <property type="match status" value="1"/>
</dbReference>
<comment type="subunit">
    <text evidence="5">Part of the 50S ribosomal subunit; part of the 5S rRNA/L5/L18/L25 subcomplex. Contacts the 5S rRNA. Binds to the 5S rRNA independently of L5 and L18.</text>
</comment>
<dbReference type="RefSeq" id="WP_173075749.1">
    <property type="nucleotide sequence ID" value="NZ_CP041345.1"/>
</dbReference>
<dbReference type="CDD" id="cd00495">
    <property type="entry name" value="Ribosomal_L25_TL5_CTC"/>
    <property type="match status" value="1"/>
</dbReference>
<dbReference type="Gene3D" id="2.40.240.10">
    <property type="entry name" value="Ribosomal Protein L25, Chain P"/>
    <property type="match status" value="1"/>
</dbReference>
<dbReference type="GO" id="GO:0006412">
    <property type="term" value="P:translation"/>
    <property type="evidence" value="ECO:0007669"/>
    <property type="project" value="UniProtKB-UniRule"/>
</dbReference>
<dbReference type="Gene3D" id="2.170.120.20">
    <property type="entry name" value="Ribosomal protein L25, beta domain"/>
    <property type="match status" value="1"/>
</dbReference>
<comment type="similarity">
    <text evidence="5">Belongs to the bacterial ribosomal protein bL25 family. CTC subfamily.</text>
</comment>
<keyword evidence="1 5" id="KW-0699">rRNA-binding</keyword>
<dbReference type="Pfam" id="PF14693">
    <property type="entry name" value="Ribosomal_TL5_C"/>
    <property type="match status" value="1"/>
</dbReference>
<evidence type="ECO:0000313" key="9">
    <source>
        <dbReference type="Proteomes" id="UP000500961"/>
    </source>
</evidence>
<evidence type="ECO:0000256" key="3">
    <source>
        <dbReference type="ARBA" id="ARBA00022980"/>
    </source>
</evidence>
<accession>A0A7D4BCA8</accession>
<dbReference type="InterPro" id="IPR020930">
    <property type="entry name" value="Ribosomal_uL5_bac-type"/>
</dbReference>
<evidence type="ECO:0000259" key="7">
    <source>
        <dbReference type="Pfam" id="PF14693"/>
    </source>
</evidence>
<keyword evidence="2 5" id="KW-0694">RNA-binding</keyword>
<name>A0A7D4BCA8_9BACT</name>
<dbReference type="EMBL" id="CP041345">
    <property type="protein sequence ID" value="QKG80720.1"/>
    <property type="molecule type" value="Genomic_DNA"/>
</dbReference>
<feature type="domain" description="Large ribosomal subunit protein bL25 beta" evidence="7">
    <location>
        <begin position="99"/>
        <end position="180"/>
    </location>
</feature>
<keyword evidence="3 5" id="KW-0689">Ribosomal protein</keyword>
<evidence type="ECO:0000256" key="1">
    <source>
        <dbReference type="ARBA" id="ARBA00022730"/>
    </source>
</evidence>
<evidence type="ECO:0000256" key="2">
    <source>
        <dbReference type="ARBA" id="ARBA00022884"/>
    </source>
</evidence>
<evidence type="ECO:0000256" key="4">
    <source>
        <dbReference type="ARBA" id="ARBA00023274"/>
    </source>
</evidence>
<dbReference type="InterPro" id="IPR020056">
    <property type="entry name" value="Rbsml_bL25/Gln-tRNA_synth_N"/>
</dbReference>
<dbReference type="Proteomes" id="UP000500961">
    <property type="component" value="Chromosome"/>
</dbReference>